<dbReference type="EMBL" id="PDCK01000042">
    <property type="protein sequence ID" value="PRQ41318.1"/>
    <property type="molecule type" value="Genomic_DNA"/>
</dbReference>
<dbReference type="InterPro" id="IPR019775">
    <property type="entry name" value="WD40_repeat_CS"/>
</dbReference>
<reference evidence="9 10" key="1">
    <citation type="journal article" date="2018" name="Nat. Genet.">
        <title>The Rosa genome provides new insights in the design of modern roses.</title>
        <authorList>
            <person name="Bendahmane M."/>
        </authorList>
    </citation>
    <scope>NUCLEOTIDE SEQUENCE [LARGE SCALE GENOMIC DNA]</scope>
    <source>
        <strain evidence="10">cv. Old Blush</strain>
    </source>
</reference>
<feature type="repeat" description="WD" evidence="8">
    <location>
        <begin position="286"/>
        <end position="316"/>
    </location>
</feature>
<dbReference type="SUPFAM" id="SSF50978">
    <property type="entry name" value="WD40 repeat-like"/>
    <property type="match status" value="1"/>
</dbReference>
<keyword evidence="10" id="KW-1185">Reference proteome</keyword>
<evidence type="ECO:0000256" key="2">
    <source>
        <dbReference type="ARBA" id="ARBA00022540"/>
    </source>
</evidence>
<name>A0A2P6R4I2_ROSCH</name>
<dbReference type="PANTHER" id="PTHR19877:SF1">
    <property type="entry name" value="EUKARYOTIC TRANSLATION INITIATION FACTOR 3 SUBUNIT I"/>
    <property type="match status" value="1"/>
</dbReference>
<dbReference type="GO" id="GO:0001732">
    <property type="term" value="P:formation of cytoplasmic translation initiation complex"/>
    <property type="evidence" value="ECO:0007669"/>
    <property type="project" value="UniProtKB-UniRule"/>
</dbReference>
<comment type="similarity">
    <text evidence="7">Belongs to the eIF-3 subunit I family.</text>
</comment>
<feature type="repeat" description="WD" evidence="8">
    <location>
        <begin position="151"/>
        <end position="185"/>
    </location>
</feature>
<keyword evidence="1 7" id="KW-0963">Cytoplasm</keyword>
<dbReference type="STRING" id="74649.A0A2P6R4I2"/>
<evidence type="ECO:0000256" key="6">
    <source>
        <dbReference type="ARBA" id="ARBA00038394"/>
    </source>
</evidence>
<dbReference type="PROSITE" id="PS50294">
    <property type="entry name" value="WD_REPEATS_REGION"/>
    <property type="match status" value="4"/>
</dbReference>
<dbReference type="Pfam" id="PF24805">
    <property type="entry name" value="EIF3I"/>
    <property type="match status" value="1"/>
</dbReference>
<comment type="function">
    <text evidence="7">Component of the eukaryotic translation initiation factor 3 (eIF-3) complex, which is involved in protein synthesis of a specialized repertoire of mRNAs and, together with other initiation factors, stimulates binding of mRNA and methionyl-tRNAi to the 40S ribosome. The eIF-3 complex specifically targets and initiates translation of a subset of mRNAs involved in cell proliferation.</text>
</comment>
<dbReference type="OrthoDB" id="24966at2759"/>
<dbReference type="InterPro" id="IPR015943">
    <property type="entry name" value="WD40/YVTN_repeat-like_dom_sf"/>
</dbReference>
<dbReference type="GO" id="GO:0033290">
    <property type="term" value="C:eukaryotic 48S preinitiation complex"/>
    <property type="evidence" value="ECO:0007669"/>
    <property type="project" value="UniProtKB-UniRule"/>
</dbReference>
<dbReference type="InterPro" id="IPR001680">
    <property type="entry name" value="WD40_rpt"/>
</dbReference>
<dbReference type="PRINTS" id="PR00320">
    <property type="entry name" value="GPROTEINBRPT"/>
</dbReference>
<dbReference type="PROSITE" id="PS00678">
    <property type="entry name" value="WD_REPEATS_1"/>
    <property type="match status" value="2"/>
</dbReference>
<dbReference type="PANTHER" id="PTHR19877">
    <property type="entry name" value="EUKARYOTIC TRANSLATION INITIATION FACTOR 3 SUBUNIT I"/>
    <property type="match status" value="1"/>
</dbReference>
<dbReference type="GO" id="GO:0003723">
    <property type="term" value="F:RNA binding"/>
    <property type="evidence" value="ECO:0007669"/>
    <property type="project" value="TreeGrafter"/>
</dbReference>
<keyword evidence="3 8" id="KW-0853">WD repeat</keyword>
<proteinExistence type="inferred from homology"/>
<dbReference type="InterPro" id="IPR020472">
    <property type="entry name" value="WD40_PAC1"/>
</dbReference>
<dbReference type="PROSITE" id="PS50082">
    <property type="entry name" value="WD_REPEATS_2"/>
    <property type="match status" value="5"/>
</dbReference>
<dbReference type="GO" id="GO:0003743">
    <property type="term" value="F:translation initiation factor activity"/>
    <property type="evidence" value="ECO:0007669"/>
    <property type="project" value="UniProtKB-UniRule"/>
</dbReference>
<feature type="repeat" description="WD" evidence="8">
    <location>
        <begin position="189"/>
        <end position="230"/>
    </location>
</feature>
<dbReference type="SMART" id="SM00320">
    <property type="entry name" value="WD40"/>
    <property type="match status" value="6"/>
</dbReference>
<comment type="subunit">
    <text evidence="7">Component of the eukaryotic translation initiation factor 3 (eIF-3) complex.</text>
</comment>
<feature type="repeat" description="WD" evidence="8">
    <location>
        <begin position="48"/>
        <end position="89"/>
    </location>
</feature>
<dbReference type="CDD" id="cd00200">
    <property type="entry name" value="WD40"/>
    <property type="match status" value="1"/>
</dbReference>
<dbReference type="Gene3D" id="2.130.10.10">
    <property type="entry name" value="YVTN repeat-like/Quinoprotein amine dehydrogenase"/>
    <property type="match status" value="1"/>
</dbReference>
<accession>A0A2P6R4I2</accession>
<comment type="caution">
    <text evidence="9">The sequence shown here is derived from an EMBL/GenBank/DDBJ whole genome shotgun (WGS) entry which is preliminary data.</text>
</comment>
<dbReference type="AlphaFoldDB" id="A0A2P6R4I2"/>
<evidence type="ECO:0000256" key="1">
    <source>
        <dbReference type="ARBA" id="ARBA00022490"/>
    </source>
</evidence>
<keyword evidence="2 7" id="KW-0396">Initiation factor</keyword>
<comment type="subcellular location">
    <subcellularLocation>
        <location evidence="7">Cytoplasm</location>
    </subcellularLocation>
</comment>
<evidence type="ECO:0000313" key="9">
    <source>
        <dbReference type="EMBL" id="PRQ41318.1"/>
    </source>
</evidence>
<gene>
    <name evidence="9" type="ORF">RchiOBHm_Chr4g0445591</name>
</gene>
<comment type="similarity">
    <text evidence="6">Belongs to the WD repeat STRAP family.</text>
</comment>
<sequence>MRPILMKGHERPLTFLKYNRDGDLLFSCAKDHTPNVWFADNGERLGTYRGHNGAVWCCDVSRDSSRLITGSADQSAKLWDVQSGQQVFTFNFDSPTRSVEFSVGDKLAVITTDPFMELTSAIHVKRIAGDPADQTAESILTLKVPQGRMKINRAVWGPLNSTIISAGEDAIIRIWDSETGKLLQENQKEEGHTKTITSLVKSPDGSHFLTGSLDKSAKLWDTRTLTLIKTYRTESPVNAVAMSPLLNHVVLGGGQDAINVTTTDHRAGKFEAKFYDKILQEEIGGVKGHFGPINALAFNPDGKSFSSGGEDGYIRLHHFDHDYFNIKI</sequence>
<dbReference type="HAMAP" id="MF_03008">
    <property type="entry name" value="eIF3i"/>
    <property type="match status" value="1"/>
</dbReference>
<organism evidence="9 10">
    <name type="scientific">Rosa chinensis</name>
    <name type="common">China rose</name>
    <dbReference type="NCBI Taxonomy" id="74649"/>
    <lineage>
        <taxon>Eukaryota</taxon>
        <taxon>Viridiplantae</taxon>
        <taxon>Streptophyta</taxon>
        <taxon>Embryophyta</taxon>
        <taxon>Tracheophyta</taxon>
        <taxon>Spermatophyta</taxon>
        <taxon>Magnoliopsida</taxon>
        <taxon>eudicotyledons</taxon>
        <taxon>Gunneridae</taxon>
        <taxon>Pentapetalae</taxon>
        <taxon>rosids</taxon>
        <taxon>fabids</taxon>
        <taxon>Rosales</taxon>
        <taxon>Rosaceae</taxon>
        <taxon>Rosoideae</taxon>
        <taxon>Rosoideae incertae sedis</taxon>
        <taxon>Rosa</taxon>
    </lineage>
</organism>
<dbReference type="Proteomes" id="UP000238479">
    <property type="component" value="Chromosome 4"/>
</dbReference>
<evidence type="ECO:0000256" key="4">
    <source>
        <dbReference type="ARBA" id="ARBA00022737"/>
    </source>
</evidence>
<evidence type="ECO:0000313" key="10">
    <source>
        <dbReference type="Proteomes" id="UP000238479"/>
    </source>
</evidence>
<dbReference type="OMA" id="VWFSHNG"/>
<dbReference type="Gramene" id="PRQ41318">
    <property type="protein sequence ID" value="PRQ41318"/>
    <property type="gene ID" value="RchiOBHm_Chr4g0445591"/>
</dbReference>
<evidence type="ECO:0000256" key="3">
    <source>
        <dbReference type="ARBA" id="ARBA00022574"/>
    </source>
</evidence>
<keyword evidence="5 7" id="KW-0648">Protein biosynthesis</keyword>
<evidence type="ECO:0000256" key="7">
    <source>
        <dbReference type="HAMAP-Rule" id="MF_03008"/>
    </source>
</evidence>
<feature type="repeat" description="WD" evidence="8">
    <location>
        <begin position="6"/>
        <end position="47"/>
    </location>
</feature>
<protein>
    <recommendedName>
        <fullName evidence="7">Eukaryotic translation initiation factor 3 subunit I</fullName>
        <shortName evidence="7">eIF3i</shortName>
    </recommendedName>
</protein>
<evidence type="ECO:0000256" key="5">
    <source>
        <dbReference type="ARBA" id="ARBA00022917"/>
    </source>
</evidence>
<keyword evidence="4" id="KW-0677">Repeat</keyword>
<dbReference type="GO" id="GO:0071541">
    <property type="term" value="C:eukaryotic translation initiation factor 3 complex, eIF3m"/>
    <property type="evidence" value="ECO:0007669"/>
    <property type="project" value="TreeGrafter"/>
</dbReference>
<evidence type="ECO:0000256" key="8">
    <source>
        <dbReference type="PROSITE-ProRule" id="PRU00221"/>
    </source>
</evidence>
<dbReference type="InterPro" id="IPR036322">
    <property type="entry name" value="WD40_repeat_dom_sf"/>
</dbReference>
<dbReference type="InterPro" id="IPR027525">
    <property type="entry name" value="eIF3i"/>
</dbReference>
<dbReference type="GO" id="GO:0016282">
    <property type="term" value="C:eukaryotic 43S preinitiation complex"/>
    <property type="evidence" value="ECO:0007669"/>
    <property type="project" value="UniProtKB-UniRule"/>
</dbReference>